<evidence type="ECO:0000313" key="8">
    <source>
        <dbReference type="Proteomes" id="UP000307000"/>
    </source>
</evidence>
<evidence type="ECO:0000313" key="7">
    <source>
        <dbReference type="EMBL" id="QCY48122.1"/>
    </source>
</evidence>
<dbReference type="EMBL" id="CP034412">
    <property type="protein sequence ID" value="QCY48122.1"/>
    <property type="molecule type" value="Genomic_DNA"/>
</dbReference>
<accession>A0A5B7WW51</accession>
<dbReference type="RefSeq" id="WP_138926780.1">
    <property type="nucleotide sequence ID" value="NZ_CP034412.1"/>
</dbReference>
<dbReference type="Pfam" id="PF14759">
    <property type="entry name" value="Reductase_C"/>
    <property type="match status" value="1"/>
</dbReference>
<comment type="cofactor">
    <cofactor evidence="1">
        <name>FAD</name>
        <dbReference type="ChEBI" id="CHEBI:57692"/>
    </cofactor>
</comment>
<reference evidence="7 8" key="1">
    <citation type="submission" date="2018-12" db="EMBL/GenBank/DDBJ databases">
        <title>Complete Genome Sequence of Glutamicibacter creatinolyticus strain LGCM259,isolated from an abscess of a 12-year-old mare in Italy.</title>
        <authorList>
            <person name="Santos R.G."/>
            <person name="Silva A.L."/>
            <person name="Seyffert N."/>
            <person name="Castro T.L.P."/>
            <person name="Attili A.R."/>
            <person name="Rifici C."/>
            <person name="Mazzullo G."/>
            <person name="Brenig B."/>
            <person name="Venanzi F."/>
            <person name="Azevedo V."/>
        </authorList>
    </citation>
    <scope>NUCLEOTIDE SEQUENCE [LARGE SCALE GENOMIC DNA]</scope>
    <source>
        <strain evidence="7 8">LGCM 259</strain>
    </source>
</reference>
<sequence length="378" mass="40660">MGSVHIVGAGVAGFSLAHTLVQAGYAGNITLSDPEGLPYDRPPLSKTLERVNLAPPAWFIEHSVQLQPQRIDQVQTPESEQDWLVLATGTTPRRPQVPGAEHARVIHTAKDAEDLSQKLSFGAFGTQVVVIGAGLIGAEFAAAARQFGAMVTLISNQQVPLVTAFGEPMARQLHEDHRLNGIRVVTGMAERITENSVEVNQESIEADIVVAAIGVEPNLTLADTLGLETHNGIIVDAGMRTSVPQVLAIGDVAREAGARPLRHWDRANEDAALAAATIMGTGAPRRKVPWFWSDRHESHVEVVGDFTAVARTVARHTRQGKIQVLFGLDGQDRLVAASMVDGGLMGRAVRKLIEQEITPPIIDLEDPGITPRNLGRKR</sequence>
<dbReference type="Gene3D" id="3.50.50.60">
    <property type="entry name" value="FAD/NAD(P)-binding domain"/>
    <property type="match status" value="2"/>
</dbReference>
<dbReference type="PRINTS" id="PR00469">
    <property type="entry name" value="PNDRDTASEII"/>
</dbReference>
<dbReference type="InterPro" id="IPR023753">
    <property type="entry name" value="FAD/NAD-binding_dom"/>
</dbReference>
<organism evidence="7 8">
    <name type="scientific">Glutamicibacter creatinolyticus</name>
    <dbReference type="NCBI Taxonomy" id="162496"/>
    <lineage>
        <taxon>Bacteria</taxon>
        <taxon>Bacillati</taxon>
        <taxon>Actinomycetota</taxon>
        <taxon>Actinomycetes</taxon>
        <taxon>Micrococcales</taxon>
        <taxon>Micrococcaceae</taxon>
        <taxon>Glutamicibacter</taxon>
    </lineage>
</organism>
<dbReference type="SUPFAM" id="SSF55424">
    <property type="entry name" value="FAD/NAD-linked reductases, dimerisation (C-terminal) domain"/>
    <property type="match status" value="1"/>
</dbReference>
<keyword evidence="8" id="KW-1185">Reference proteome</keyword>
<dbReference type="KEGG" id="gcr:GcLGCM259_2415"/>
<dbReference type="InterPro" id="IPR016156">
    <property type="entry name" value="FAD/NAD-linked_Rdtase_dimer_sf"/>
</dbReference>
<protein>
    <submittedName>
        <fullName evidence="7">Uncharacterized protein</fullName>
    </submittedName>
</protein>
<keyword evidence="3" id="KW-0274">FAD</keyword>
<dbReference type="InterPro" id="IPR036188">
    <property type="entry name" value="FAD/NAD-bd_sf"/>
</dbReference>
<dbReference type="GO" id="GO:0005737">
    <property type="term" value="C:cytoplasm"/>
    <property type="evidence" value="ECO:0007669"/>
    <property type="project" value="TreeGrafter"/>
</dbReference>
<evidence type="ECO:0000256" key="3">
    <source>
        <dbReference type="ARBA" id="ARBA00022827"/>
    </source>
</evidence>
<dbReference type="PANTHER" id="PTHR43557:SF2">
    <property type="entry name" value="RIESKE DOMAIN-CONTAINING PROTEIN-RELATED"/>
    <property type="match status" value="1"/>
</dbReference>
<dbReference type="Gene3D" id="3.30.390.30">
    <property type="match status" value="1"/>
</dbReference>
<dbReference type="PRINTS" id="PR00368">
    <property type="entry name" value="FADPNR"/>
</dbReference>
<evidence type="ECO:0000256" key="1">
    <source>
        <dbReference type="ARBA" id="ARBA00001974"/>
    </source>
</evidence>
<dbReference type="InterPro" id="IPR050446">
    <property type="entry name" value="FAD-oxidoreductase/Apoptosis"/>
</dbReference>
<dbReference type="InterPro" id="IPR028202">
    <property type="entry name" value="Reductase_C"/>
</dbReference>
<dbReference type="Proteomes" id="UP000307000">
    <property type="component" value="Chromosome"/>
</dbReference>
<dbReference type="AlphaFoldDB" id="A0A5B7WW51"/>
<evidence type="ECO:0000259" key="5">
    <source>
        <dbReference type="Pfam" id="PF07992"/>
    </source>
</evidence>
<dbReference type="GO" id="GO:0016651">
    <property type="term" value="F:oxidoreductase activity, acting on NAD(P)H"/>
    <property type="evidence" value="ECO:0007669"/>
    <property type="project" value="TreeGrafter"/>
</dbReference>
<evidence type="ECO:0000256" key="4">
    <source>
        <dbReference type="ARBA" id="ARBA00023002"/>
    </source>
</evidence>
<evidence type="ECO:0000256" key="2">
    <source>
        <dbReference type="ARBA" id="ARBA00022630"/>
    </source>
</evidence>
<name>A0A5B7WW51_9MICC</name>
<proteinExistence type="predicted"/>
<dbReference type="SUPFAM" id="SSF51905">
    <property type="entry name" value="FAD/NAD(P)-binding domain"/>
    <property type="match status" value="1"/>
</dbReference>
<dbReference type="PANTHER" id="PTHR43557">
    <property type="entry name" value="APOPTOSIS-INDUCING FACTOR 1"/>
    <property type="match status" value="1"/>
</dbReference>
<evidence type="ECO:0000259" key="6">
    <source>
        <dbReference type="Pfam" id="PF14759"/>
    </source>
</evidence>
<feature type="domain" description="Reductase C-terminal" evidence="6">
    <location>
        <begin position="290"/>
        <end position="369"/>
    </location>
</feature>
<gene>
    <name evidence="7" type="ORF">GcLGCM259_2415</name>
</gene>
<keyword evidence="2" id="KW-0285">Flavoprotein</keyword>
<keyword evidence="4" id="KW-0560">Oxidoreductase</keyword>
<dbReference type="Pfam" id="PF07992">
    <property type="entry name" value="Pyr_redox_2"/>
    <property type="match status" value="1"/>
</dbReference>
<feature type="domain" description="FAD/NAD(P)-binding" evidence="5">
    <location>
        <begin position="3"/>
        <end position="267"/>
    </location>
</feature>